<evidence type="ECO:0000313" key="9">
    <source>
        <dbReference type="EMBL" id="VFK26158.1"/>
    </source>
</evidence>
<dbReference type="EMBL" id="CAADFM010000029">
    <property type="protein sequence ID" value="VFK09902.1"/>
    <property type="molecule type" value="Genomic_DNA"/>
</dbReference>
<dbReference type="Gene3D" id="1.20.1090.10">
    <property type="entry name" value="Dehydroquinate synthase-like - alpha domain"/>
    <property type="match status" value="1"/>
</dbReference>
<accession>A0A450XA66</accession>
<dbReference type="GO" id="GO:0017000">
    <property type="term" value="P:antibiotic biosynthetic process"/>
    <property type="evidence" value="ECO:0007669"/>
    <property type="project" value="InterPro"/>
</dbReference>
<dbReference type="Pfam" id="PF01761">
    <property type="entry name" value="DHQ_synthase"/>
    <property type="match status" value="1"/>
</dbReference>
<keyword evidence="4" id="KW-0520">NAD</keyword>
<dbReference type="Gene3D" id="3.40.50.1970">
    <property type="match status" value="1"/>
</dbReference>
<keyword evidence="3" id="KW-0547">Nucleotide-binding</keyword>
<sequence>MGVIANSIPTLIQSEQDMTTEFNVDPHILYPTSPYCQSTGTIDNVRDGDTFEIEAAMRFETRASIKVIDGVLELGQPILADVYKPLGRCVYLVDRTLYALFGQRLKAYFAYHDIPLIVLEYRAWEEDKNLRTVQRILEDFRRLGVGRNEPVLVMGGGVIADIGGLACAMYNRYPPYVMLCTSIVSGIDAGPSPRTCCDAGNHKNLYGAYQAPVLTLTDRTFFATLPTGCLRHGVAEILKMAIMRDFELFVLLEEHGTELIRTKFATVGRADDKAFINVCNRIISLSLLRYIEAEYVNLFETHQMRPHAYGHTWSPGFELPTGLLHGHAVSIGMAFGATLAHRVDWIDSQQRDRIIRLCGLLELATHHPVLDDTEMIWRCQQSMIQKRGGHLCAPLPMNAIGWDGYLNEVPKNLLGETLALHQKIGTGLPRGGAQGNRMKLLFN</sequence>
<evidence type="ECO:0000256" key="3">
    <source>
        <dbReference type="ARBA" id="ARBA00022741"/>
    </source>
</evidence>
<dbReference type="InterPro" id="IPR035872">
    <property type="entry name" value="EEVS-like"/>
</dbReference>
<dbReference type="InterPro" id="IPR030960">
    <property type="entry name" value="DHQS/DOIS_N"/>
</dbReference>
<dbReference type="InterPro" id="IPR056179">
    <property type="entry name" value="DHQS_C"/>
</dbReference>
<evidence type="ECO:0000256" key="5">
    <source>
        <dbReference type="ARBA" id="ARBA00023239"/>
    </source>
</evidence>
<dbReference type="GO" id="GO:0000166">
    <property type="term" value="F:nucleotide binding"/>
    <property type="evidence" value="ECO:0007669"/>
    <property type="project" value="UniProtKB-KW"/>
</dbReference>
<evidence type="ECO:0000256" key="4">
    <source>
        <dbReference type="ARBA" id="ARBA00023027"/>
    </source>
</evidence>
<evidence type="ECO:0000313" key="8">
    <source>
        <dbReference type="EMBL" id="VFK09902.1"/>
    </source>
</evidence>
<feature type="domain" description="3-dehydroquinate synthase N-terminal" evidence="6">
    <location>
        <begin position="123"/>
        <end position="228"/>
    </location>
</feature>
<comment type="cofactor">
    <cofactor evidence="1">
        <name>NAD(+)</name>
        <dbReference type="ChEBI" id="CHEBI:57540"/>
    </cofactor>
</comment>
<dbReference type="GO" id="GO:0003856">
    <property type="term" value="F:3-dehydroquinate synthase activity"/>
    <property type="evidence" value="ECO:0007669"/>
    <property type="project" value="TreeGrafter"/>
</dbReference>
<evidence type="ECO:0000256" key="2">
    <source>
        <dbReference type="ARBA" id="ARBA00022723"/>
    </source>
</evidence>
<evidence type="ECO:0000259" key="6">
    <source>
        <dbReference type="Pfam" id="PF01761"/>
    </source>
</evidence>
<dbReference type="PANTHER" id="PTHR43622:SF3">
    <property type="entry name" value="2-EPI-5-EPI-VALIOLONE SYNTHASE"/>
    <property type="match status" value="1"/>
</dbReference>
<dbReference type="GO" id="GO:0046872">
    <property type="term" value="F:metal ion binding"/>
    <property type="evidence" value="ECO:0007669"/>
    <property type="project" value="UniProtKB-KW"/>
</dbReference>
<dbReference type="SUPFAM" id="SSF56796">
    <property type="entry name" value="Dehydroquinate synthase-like"/>
    <property type="match status" value="1"/>
</dbReference>
<dbReference type="Pfam" id="PF24621">
    <property type="entry name" value="DHQS_C"/>
    <property type="match status" value="1"/>
</dbReference>
<evidence type="ECO:0000259" key="7">
    <source>
        <dbReference type="Pfam" id="PF24621"/>
    </source>
</evidence>
<dbReference type="CDD" id="cd08199">
    <property type="entry name" value="EEVS"/>
    <property type="match status" value="1"/>
</dbReference>
<keyword evidence="5" id="KW-0456">Lyase</keyword>
<organism evidence="9">
    <name type="scientific">Candidatus Kentrum sp. LPFa</name>
    <dbReference type="NCBI Taxonomy" id="2126335"/>
    <lineage>
        <taxon>Bacteria</taxon>
        <taxon>Pseudomonadati</taxon>
        <taxon>Pseudomonadota</taxon>
        <taxon>Gammaproteobacteria</taxon>
        <taxon>Candidatus Kentrum</taxon>
    </lineage>
</organism>
<keyword evidence="2" id="KW-0479">Metal-binding</keyword>
<feature type="domain" description="3-dehydroquinate synthase C-terminal" evidence="7">
    <location>
        <begin position="233"/>
        <end position="373"/>
    </location>
</feature>
<name>A0A450XA66_9GAMM</name>
<protein>
    <submittedName>
        <fullName evidence="9">3-dehydroquinate synthase</fullName>
    </submittedName>
</protein>
<dbReference type="InterPro" id="IPR050071">
    <property type="entry name" value="Dehydroquinate_synthase"/>
</dbReference>
<dbReference type="EMBL" id="CAADFP010000031">
    <property type="protein sequence ID" value="VFK26158.1"/>
    <property type="molecule type" value="Genomic_DNA"/>
</dbReference>
<proteinExistence type="predicted"/>
<dbReference type="AlphaFoldDB" id="A0A450XA66"/>
<reference evidence="9" key="1">
    <citation type="submission" date="2019-02" db="EMBL/GenBank/DDBJ databases">
        <authorList>
            <person name="Gruber-Vodicka R. H."/>
            <person name="Seah K. B. B."/>
        </authorList>
    </citation>
    <scope>NUCLEOTIDE SEQUENCE</scope>
    <source>
        <strain evidence="8">BECK_S312</strain>
        <strain evidence="9">BECK_S426</strain>
    </source>
</reference>
<gene>
    <name evidence="8" type="ORF">BECKLPF1236A_GA0070988_100294</name>
    <name evidence="9" type="ORF">BECKLPF1236C_GA0070990_100314</name>
</gene>
<evidence type="ECO:0000256" key="1">
    <source>
        <dbReference type="ARBA" id="ARBA00001911"/>
    </source>
</evidence>
<dbReference type="PANTHER" id="PTHR43622">
    <property type="entry name" value="3-DEHYDROQUINATE SYNTHASE"/>
    <property type="match status" value="1"/>
</dbReference>